<dbReference type="InterPro" id="IPR050238">
    <property type="entry name" value="DNA_Rep/Repair_Clamp_Loader"/>
</dbReference>
<protein>
    <submittedName>
        <fullName evidence="1">AAA family ATPase</fullName>
    </submittedName>
</protein>
<proteinExistence type="predicted"/>
<comment type="caution">
    <text evidence="1">The sequence shown here is derived from an EMBL/GenBank/DDBJ whole genome shotgun (WGS) entry which is preliminary data.</text>
</comment>
<name>A0ABU2ZJ58_9SPHN</name>
<dbReference type="PANTHER" id="PTHR11669:SF8">
    <property type="entry name" value="DNA POLYMERASE III SUBUNIT DELTA"/>
    <property type="match status" value="1"/>
</dbReference>
<reference evidence="1 2" key="1">
    <citation type="submission" date="2023-09" db="EMBL/GenBank/DDBJ databases">
        <authorList>
            <person name="Rey-Velasco X."/>
        </authorList>
    </citation>
    <scope>NUCLEOTIDE SEQUENCE [LARGE SCALE GENOMIC DNA]</scope>
    <source>
        <strain evidence="1 2">F390</strain>
    </source>
</reference>
<keyword evidence="2" id="KW-1185">Reference proteome</keyword>
<dbReference type="EMBL" id="JAVRHS010000009">
    <property type="protein sequence ID" value="MDT0576642.1"/>
    <property type="molecule type" value="Genomic_DNA"/>
</dbReference>
<dbReference type="PANTHER" id="PTHR11669">
    <property type="entry name" value="REPLICATION FACTOR C / DNA POLYMERASE III GAMMA-TAU SUBUNIT"/>
    <property type="match status" value="1"/>
</dbReference>
<accession>A0ABU2ZJ58</accession>
<evidence type="ECO:0000313" key="2">
    <source>
        <dbReference type="Proteomes" id="UP001259803"/>
    </source>
</evidence>
<dbReference type="Proteomes" id="UP001259803">
    <property type="component" value="Unassembled WGS sequence"/>
</dbReference>
<dbReference type="RefSeq" id="WP_311341220.1">
    <property type="nucleotide sequence ID" value="NZ_JAVRHS010000009.1"/>
</dbReference>
<dbReference type="InterPro" id="IPR027417">
    <property type="entry name" value="P-loop_NTPase"/>
</dbReference>
<evidence type="ECO:0000313" key="1">
    <source>
        <dbReference type="EMBL" id="MDT0576642.1"/>
    </source>
</evidence>
<organism evidence="1 2">
    <name type="scientific">Croceicoccus esteveae</name>
    <dbReference type="NCBI Taxonomy" id="3075597"/>
    <lineage>
        <taxon>Bacteria</taxon>
        <taxon>Pseudomonadati</taxon>
        <taxon>Pseudomonadota</taxon>
        <taxon>Alphaproteobacteria</taxon>
        <taxon>Sphingomonadales</taxon>
        <taxon>Erythrobacteraceae</taxon>
        <taxon>Croceicoccus</taxon>
    </lineage>
</organism>
<dbReference type="Gene3D" id="3.40.50.300">
    <property type="entry name" value="P-loop containing nucleotide triphosphate hydrolases"/>
    <property type="match status" value="1"/>
</dbReference>
<dbReference type="SUPFAM" id="SSF52540">
    <property type="entry name" value="P-loop containing nucleoside triphosphate hydrolases"/>
    <property type="match status" value="1"/>
</dbReference>
<dbReference type="Pfam" id="PF13177">
    <property type="entry name" value="DNA_pol3_delta2"/>
    <property type="match status" value="1"/>
</dbReference>
<sequence>MNEMIGHEEVRKQWQSAMAGTRLHHAWLLTGSKGMGKATFARSAAEELVAELGAPIMPAEVHPDIMVLSRQPASADDEKLSAQGKQFATRRNINVEQVRAMQRRLVTRPTLGSRRVIIIDSIDDLEKSAANALLKSLEEPPSGTFFLLVSHRPGGLLPTIRSRCRVLRFPPLDRADLQQVLSGFDLDADPAMQQAALIAAGGAPGAARAFIDHDLASAHTILARIAVDGDLDLAARGKLIKACGSRPDREKLLALVGVAQSICAEQMRSSQWSLQGAAITAYHALGDLAANIPYANFDGGLAVVEMGGLLAQLAAARKNHHAA</sequence>
<gene>
    <name evidence="1" type="ORF">RM533_10660</name>
</gene>